<dbReference type="Pfam" id="PF04790">
    <property type="entry name" value="Sarcoglycan_1"/>
    <property type="match status" value="1"/>
</dbReference>
<dbReference type="VEuPathDB" id="HostDB:GeneID_118651740"/>
<evidence type="ECO:0000256" key="15">
    <source>
        <dbReference type="SAM" id="Phobius"/>
    </source>
</evidence>
<evidence type="ECO:0000256" key="11">
    <source>
        <dbReference type="ARBA" id="ARBA00023136"/>
    </source>
</evidence>
<evidence type="ECO:0000256" key="2">
    <source>
        <dbReference type="ARBA" id="ARBA00004245"/>
    </source>
</evidence>
<dbReference type="Proteomes" id="UP000527355">
    <property type="component" value="Unassembled WGS sequence"/>
</dbReference>
<keyword evidence="8 15" id="KW-0812">Transmembrane</keyword>
<proteinExistence type="inferred from homology"/>
<comment type="subcellular location">
    <subcellularLocation>
        <location evidence="3">Cell membrane</location>
        <location evidence="3">Sarcolemma</location>
        <topology evidence="3">Single-pass type II membrane protein</topology>
    </subcellularLocation>
    <subcellularLocation>
        <location evidence="2">Cytoplasm</location>
        <location evidence="2">Cytoskeleton</location>
    </subcellularLocation>
</comment>
<feature type="transmembrane region" description="Helical" evidence="15">
    <location>
        <begin position="35"/>
        <end position="58"/>
    </location>
</feature>
<dbReference type="GO" id="GO:0042383">
    <property type="term" value="C:sarcolemma"/>
    <property type="evidence" value="ECO:0007669"/>
    <property type="project" value="UniProtKB-SubCell"/>
</dbReference>
<evidence type="ECO:0000313" key="16">
    <source>
        <dbReference type="EMBL" id="KAF6370500.1"/>
    </source>
</evidence>
<dbReference type="GO" id="GO:0005856">
    <property type="term" value="C:cytoskeleton"/>
    <property type="evidence" value="ECO:0007669"/>
    <property type="project" value="UniProtKB-SubCell"/>
</dbReference>
<gene>
    <name evidence="16" type="ORF">mMyoMyo1_017369</name>
</gene>
<evidence type="ECO:0000256" key="6">
    <source>
        <dbReference type="ARBA" id="ARBA00022475"/>
    </source>
</evidence>
<evidence type="ECO:0000256" key="7">
    <source>
        <dbReference type="ARBA" id="ARBA00022490"/>
    </source>
</evidence>
<evidence type="ECO:0000256" key="12">
    <source>
        <dbReference type="ARBA" id="ARBA00023157"/>
    </source>
</evidence>
<keyword evidence="12" id="KW-1015">Disulfide bond</keyword>
<evidence type="ECO:0000256" key="3">
    <source>
        <dbReference type="ARBA" id="ARBA00004274"/>
    </source>
</evidence>
<keyword evidence="13" id="KW-0325">Glycoprotein</keyword>
<keyword evidence="17" id="KW-1185">Reference proteome</keyword>
<keyword evidence="6" id="KW-1003">Cell membrane</keyword>
<evidence type="ECO:0000256" key="14">
    <source>
        <dbReference type="ARBA" id="ARBA00023212"/>
    </source>
</evidence>
<keyword evidence="11 15" id="KW-0472">Membrane</keyword>
<comment type="similarity">
    <text evidence="4">Belongs to the sarcoglycan beta/delta/gamma/zeta family.</text>
</comment>
<dbReference type="PANTHER" id="PTHR12939:SF4">
    <property type="entry name" value="GAMMA-SARCOGLYCAN"/>
    <property type="match status" value="1"/>
</dbReference>
<organism evidence="16 17">
    <name type="scientific">Myotis myotis</name>
    <name type="common">Greater mouse-eared bat</name>
    <name type="synonym">Vespertilio myotis</name>
    <dbReference type="NCBI Taxonomy" id="51298"/>
    <lineage>
        <taxon>Eukaryota</taxon>
        <taxon>Metazoa</taxon>
        <taxon>Chordata</taxon>
        <taxon>Craniata</taxon>
        <taxon>Vertebrata</taxon>
        <taxon>Euteleostomi</taxon>
        <taxon>Mammalia</taxon>
        <taxon>Eutheria</taxon>
        <taxon>Laurasiatheria</taxon>
        <taxon>Chiroptera</taxon>
        <taxon>Yangochiroptera</taxon>
        <taxon>Vespertilionidae</taxon>
        <taxon>Myotis</taxon>
    </lineage>
</organism>
<dbReference type="InterPro" id="IPR039972">
    <property type="entry name" value="Sarcoglycan_gamma/delta/zeta"/>
</dbReference>
<evidence type="ECO:0000256" key="1">
    <source>
        <dbReference type="ARBA" id="ARBA00002860"/>
    </source>
</evidence>
<evidence type="ECO:0000256" key="13">
    <source>
        <dbReference type="ARBA" id="ARBA00023180"/>
    </source>
</evidence>
<protein>
    <recommendedName>
        <fullName evidence="5">Gamma-sarcoglycan</fullName>
    </recommendedName>
</protein>
<evidence type="ECO:0000256" key="5">
    <source>
        <dbReference type="ARBA" id="ARBA00020453"/>
    </source>
</evidence>
<keyword evidence="7" id="KW-0963">Cytoplasm</keyword>
<evidence type="ECO:0000313" key="17">
    <source>
        <dbReference type="Proteomes" id="UP000527355"/>
    </source>
</evidence>
<keyword evidence="14" id="KW-0206">Cytoskeleton</keyword>
<comment type="caution">
    <text evidence="16">The sequence shown here is derived from an EMBL/GenBank/DDBJ whole genome shotgun (WGS) entry which is preliminary data.</text>
</comment>
<evidence type="ECO:0000256" key="9">
    <source>
        <dbReference type="ARBA" id="ARBA00022968"/>
    </source>
</evidence>
<evidence type="ECO:0000256" key="10">
    <source>
        <dbReference type="ARBA" id="ARBA00022989"/>
    </source>
</evidence>
<reference evidence="16 17" key="1">
    <citation type="journal article" date="2020" name="Nature">
        <title>Six reference-quality genomes reveal evolution of bat adaptations.</title>
        <authorList>
            <person name="Jebb D."/>
            <person name="Huang Z."/>
            <person name="Pippel M."/>
            <person name="Hughes G.M."/>
            <person name="Lavrichenko K."/>
            <person name="Devanna P."/>
            <person name="Winkler S."/>
            <person name="Jermiin L.S."/>
            <person name="Skirmuntt E.C."/>
            <person name="Katzourakis A."/>
            <person name="Burkitt-Gray L."/>
            <person name="Ray D.A."/>
            <person name="Sullivan K.A.M."/>
            <person name="Roscito J.G."/>
            <person name="Kirilenko B.M."/>
            <person name="Davalos L.M."/>
            <person name="Corthals A.P."/>
            <person name="Power M.L."/>
            <person name="Jones G."/>
            <person name="Ransome R.D."/>
            <person name="Dechmann D.K.N."/>
            <person name="Locatelli A.G."/>
            <person name="Puechmaille S.J."/>
            <person name="Fedrigo O."/>
            <person name="Jarvis E.D."/>
            <person name="Hiller M."/>
            <person name="Vernes S.C."/>
            <person name="Myers E.W."/>
            <person name="Teeling E.C."/>
        </authorList>
    </citation>
    <scope>NUCLEOTIDE SEQUENCE [LARGE SCALE GENOMIC DNA]</scope>
    <source>
        <strain evidence="16">MMyoMyo1</strain>
        <tissue evidence="16">Flight muscle</tissue>
    </source>
</reference>
<dbReference type="InterPro" id="IPR006875">
    <property type="entry name" value="Sarcoglycan"/>
</dbReference>
<dbReference type="GO" id="GO:0048738">
    <property type="term" value="P:cardiac muscle tissue development"/>
    <property type="evidence" value="ECO:0007669"/>
    <property type="project" value="TreeGrafter"/>
</dbReference>
<dbReference type="GO" id="GO:0016012">
    <property type="term" value="C:sarcoglycan complex"/>
    <property type="evidence" value="ECO:0007669"/>
    <property type="project" value="InterPro"/>
</dbReference>
<accession>A0A7J7Z9Z1</accession>
<dbReference type="PANTHER" id="PTHR12939">
    <property type="entry name" value="SARCOGLYCAN"/>
    <property type="match status" value="1"/>
</dbReference>
<keyword evidence="10 15" id="KW-1133">Transmembrane helix</keyword>
<dbReference type="EMBL" id="JABWUV010000003">
    <property type="protein sequence ID" value="KAF6370500.1"/>
    <property type="molecule type" value="Genomic_DNA"/>
</dbReference>
<comment type="function">
    <text evidence="1">Component of the sarcoglycan complex, a subcomplex of the dystrophin-glycoprotein complex which forms a link between the F-actin cytoskeleton and the extracellular matrix.</text>
</comment>
<name>A0A7J7Z9Z1_MYOMY</name>
<keyword evidence="9" id="KW-0735">Signal-anchor</keyword>
<sequence>MVREQYNTATEGTHIERPENQYVYKIGIYGWRKRCLYLFVLLLLIILLVNFALAIWILKVMWFSPVENRCSRGWKRQGKNFPGVSIRTTALPTYFRLLISRTII</sequence>
<evidence type="ECO:0000256" key="4">
    <source>
        <dbReference type="ARBA" id="ARBA00007574"/>
    </source>
</evidence>
<dbReference type="GO" id="GO:0060047">
    <property type="term" value="P:heart contraction"/>
    <property type="evidence" value="ECO:0007669"/>
    <property type="project" value="TreeGrafter"/>
</dbReference>
<evidence type="ECO:0000256" key="8">
    <source>
        <dbReference type="ARBA" id="ARBA00022692"/>
    </source>
</evidence>
<dbReference type="AlphaFoldDB" id="A0A7J7Z9Z1"/>